<accession>A0A183PJ40</accession>
<protein>
    <submittedName>
        <fullName evidence="1">Uncharacterized protein</fullName>
    </submittedName>
</protein>
<dbReference type="STRING" id="31246.A0A183PJ40"/>
<reference evidence="1 2" key="1">
    <citation type="submission" date="2018-11" db="EMBL/GenBank/DDBJ databases">
        <authorList>
            <consortium name="Pathogen Informatics"/>
        </authorList>
    </citation>
    <scope>NUCLEOTIDE SEQUENCE [LARGE SCALE GENOMIC DNA]</scope>
    <source>
        <strain>Denwood</strain>
        <strain evidence="2">Zambia</strain>
    </source>
</reference>
<evidence type="ECO:0000313" key="1">
    <source>
        <dbReference type="EMBL" id="VDP65688.1"/>
    </source>
</evidence>
<dbReference type="PROSITE" id="PS50835">
    <property type="entry name" value="IG_LIKE"/>
    <property type="match status" value="1"/>
</dbReference>
<proteinExistence type="predicted"/>
<gene>
    <name evidence="1" type="ORF">SMTD_LOCUS14376</name>
</gene>
<name>A0A183PJ40_9TREM</name>
<organism evidence="1 2">
    <name type="scientific">Schistosoma mattheei</name>
    <dbReference type="NCBI Taxonomy" id="31246"/>
    <lineage>
        <taxon>Eukaryota</taxon>
        <taxon>Metazoa</taxon>
        <taxon>Spiralia</taxon>
        <taxon>Lophotrochozoa</taxon>
        <taxon>Platyhelminthes</taxon>
        <taxon>Trematoda</taxon>
        <taxon>Digenea</taxon>
        <taxon>Strigeidida</taxon>
        <taxon>Schistosomatoidea</taxon>
        <taxon>Schistosomatidae</taxon>
        <taxon>Schistosoma</taxon>
    </lineage>
</organism>
<keyword evidence="2" id="KW-1185">Reference proteome</keyword>
<evidence type="ECO:0000313" key="2">
    <source>
        <dbReference type="Proteomes" id="UP000269396"/>
    </source>
</evidence>
<dbReference type="EMBL" id="UZAL01034571">
    <property type="protein sequence ID" value="VDP65688.1"/>
    <property type="molecule type" value="Genomic_DNA"/>
</dbReference>
<dbReference type="Proteomes" id="UP000269396">
    <property type="component" value="Unassembled WGS sequence"/>
</dbReference>
<sequence>MAISSDQLQLLFERQQQRFKKRQFMHTVGDVTEVDGLILNLYTELENVNKGVAVIHDPLKPSQLHPEVVGLNADGTMTAKEGEDVKLQCQVVDSSNGIPIKDEQFNIGWTIATGPDGQPIPFNNLAKTIIINNEELNLNQLKSTTIKSGGLRGYCSLYLNEDQLISPEKYENHTVILNSDVFVIHVNAKQPDIQIIDSNIEDEKTPYRQWIPGKDPKDAVIVKVYELRPDGSVIVPPGGNLKLNCLALDPKTAEEVGVSTMELQTIRLPVDAPNGVWSRCVVQIGQQVFTSPYFHIQLQKEATIETYSPLPKSYWCK</sequence>
<dbReference type="AlphaFoldDB" id="A0A183PJ40"/>
<dbReference type="InterPro" id="IPR007110">
    <property type="entry name" value="Ig-like_dom"/>
</dbReference>